<organism evidence="2 3">
    <name type="scientific">Limosilactobacillus mucosae</name>
    <name type="common">Lactobacillus mucosae</name>
    <dbReference type="NCBI Taxonomy" id="97478"/>
    <lineage>
        <taxon>Bacteria</taxon>
        <taxon>Bacillati</taxon>
        <taxon>Bacillota</taxon>
        <taxon>Bacilli</taxon>
        <taxon>Lactobacillales</taxon>
        <taxon>Lactobacillaceae</taxon>
        <taxon>Limosilactobacillus</taxon>
    </lineage>
</organism>
<dbReference type="InterPro" id="IPR009061">
    <property type="entry name" value="DNA-bd_dom_put_sf"/>
</dbReference>
<dbReference type="AlphaFoldDB" id="A0A508YHM8"/>
<feature type="domain" description="Helix-turn-helix" evidence="1">
    <location>
        <begin position="41"/>
        <end position="84"/>
    </location>
</feature>
<accession>A0A508YHM8</accession>
<proteinExistence type="predicted"/>
<dbReference type="InterPro" id="IPR010093">
    <property type="entry name" value="SinI_DNA-bd"/>
</dbReference>
<dbReference type="SUPFAM" id="SSF46955">
    <property type="entry name" value="Putative DNA-binding domain"/>
    <property type="match status" value="1"/>
</dbReference>
<sequence>MQLTINLPDDFFDQALAESVVKIANKSQTDDYPPFMDKKMAAKFLGCSRGTLDKWIKTEHLPFIKIDSVYRFSKEKLIIWLNNHEA</sequence>
<dbReference type="EMBL" id="CABFNH010000002">
    <property type="protein sequence ID" value="VTZ88217.1"/>
    <property type="molecule type" value="Genomic_DNA"/>
</dbReference>
<protein>
    <recommendedName>
        <fullName evidence="1">Helix-turn-helix domain-containing protein</fullName>
    </recommendedName>
</protein>
<evidence type="ECO:0000313" key="3">
    <source>
        <dbReference type="Proteomes" id="UP000365705"/>
    </source>
</evidence>
<dbReference type="NCBIfam" id="TIGR01764">
    <property type="entry name" value="excise"/>
    <property type="match status" value="1"/>
</dbReference>
<gene>
    <name evidence="2" type="ORF">LMUP508_00164</name>
</gene>
<dbReference type="InterPro" id="IPR041657">
    <property type="entry name" value="HTH_17"/>
</dbReference>
<name>A0A508YHM8_LIMMU</name>
<evidence type="ECO:0000313" key="2">
    <source>
        <dbReference type="EMBL" id="VTZ88217.1"/>
    </source>
</evidence>
<dbReference type="Pfam" id="PF12728">
    <property type="entry name" value="HTH_17"/>
    <property type="match status" value="1"/>
</dbReference>
<reference evidence="2 3" key="1">
    <citation type="submission" date="2019-06" db="EMBL/GenBank/DDBJ databases">
        <authorList>
            <person name="Rodrigo-Torres L."/>
            <person name="Arahal R. D."/>
            <person name="Lucena T."/>
        </authorList>
    </citation>
    <scope>NUCLEOTIDE SEQUENCE [LARGE SCALE GENOMIC DNA]</scope>
    <source>
        <strain evidence="2 3">INIA P508</strain>
    </source>
</reference>
<dbReference type="InterPro" id="IPR036388">
    <property type="entry name" value="WH-like_DNA-bd_sf"/>
</dbReference>
<dbReference type="RefSeq" id="WP_048345453.1">
    <property type="nucleotide sequence ID" value="NZ_CABFNH010000002.1"/>
</dbReference>
<evidence type="ECO:0000259" key="1">
    <source>
        <dbReference type="Pfam" id="PF12728"/>
    </source>
</evidence>
<dbReference type="GO" id="GO:0003677">
    <property type="term" value="F:DNA binding"/>
    <property type="evidence" value="ECO:0007669"/>
    <property type="project" value="InterPro"/>
</dbReference>
<dbReference type="Gene3D" id="1.10.10.10">
    <property type="entry name" value="Winged helix-like DNA-binding domain superfamily/Winged helix DNA-binding domain"/>
    <property type="match status" value="1"/>
</dbReference>
<dbReference type="Proteomes" id="UP000365705">
    <property type="component" value="Unassembled WGS sequence"/>
</dbReference>